<reference evidence="2 3" key="1">
    <citation type="journal article" date="2012" name="Genome Biol.">
        <title>Genome and low-iron response of an oceanic diatom adapted to chronic iron limitation.</title>
        <authorList>
            <person name="Lommer M."/>
            <person name="Specht M."/>
            <person name="Roy A.S."/>
            <person name="Kraemer L."/>
            <person name="Andreson R."/>
            <person name="Gutowska M.A."/>
            <person name="Wolf J."/>
            <person name="Bergner S.V."/>
            <person name="Schilhabel M.B."/>
            <person name="Klostermeier U.C."/>
            <person name="Beiko R.G."/>
            <person name="Rosenstiel P."/>
            <person name="Hippler M."/>
            <person name="Laroche J."/>
        </authorList>
    </citation>
    <scope>NUCLEOTIDE SEQUENCE [LARGE SCALE GENOMIC DNA]</scope>
    <source>
        <strain evidence="2 3">CCMP1005</strain>
    </source>
</reference>
<keyword evidence="3" id="KW-1185">Reference proteome</keyword>
<feature type="region of interest" description="Disordered" evidence="1">
    <location>
        <begin position="388"/>
        <end position="410"/>
    </location>
</feature>
<name>K0T8J6_THAOC</name>
<feature type="compositionally biased region" description="Polar residues" evidence="1">
    <location>
        <begin position="391"/>
        <end position="410"/>
    </location>
</feature>
<dbReference type="EMBL" id="AGNL01004118">
    <property type="protein sequence ID" value="EJK73905.1"/>
    <property type="molecule type" value="Genomic_DNA"/>
</dbReference>
<sequence>MCSRPEFHALFESSTAADQDPAVFALSGVDRGGREFTLPRGPAFDVGARGIYRPIIPPPSPTMNHVLYLDGFRSAFGAETRFVDGFKVETIPPRNLVSSAAHRDMKRRDMALFYDFSQWTAGFLQDSRPHSKKSSGFRAFGAAVTTPHDVFWPPTILVTPPQAACVSCASPAAVRCHPKRRDTCTTSRQPHRLSFQIEENKIESPRCQTAPICLGEPQSFFKGLMIVVCDLSRGLFKLDLDSGPISLATSPASKLLFPASGTPSGLAHRIRSPREFGPREHHRPPCIVVYARPRRTAARQSAPTLPCSGSEFVDSRHHAPLTPEIEIPPFQSEVRHTNPNQMERAPSPGIPRSPRPVRRPSADPVLAQPTIFASSSDVAVFLSARRDEASANDTPGSQIAQPVTPKITVT</sequence>
<evidence type="ECO:0000313" key="2">
    <source>
        <dbReference type="EMBL" id="EJK73905.1"/>
    </source>
</evidence>
<protein>
    <submittedName>
        <fullName evidence="2">Uncharacterized protein</fullName>
    </submittedName>
</protein>
<organism evidence="2 3">
    <name type="scientific">Thalassiosira oceanica</name>
    <name type="common">Marine diatom</name>
    <dbReference type="NCBI Taxonomy" id="159749"/>
    <lineage>
        <taxon>Eukaryota</taxon>
        <taxon>Sar</taxon>
        <taxon>Stramenopiles</taxon>
        <taxon>Ochrophyta</taxon>
        <taxon>Bacillariophyta</taxon>
        <taxon>Coscinodiscophyceae</taxon>
        <taxon>Thalassiosirophycidae</taxon>
        <taxon>Thalassiosirales</taxon>
        <taxon>Thalassiosiraceae</taxon>
        <taxon>Thalassiosira</taxon>
    </lineage>
</organism>
<feature type="region of interest" description="Disordered" evidence="1">
    <location>
        <begin position="338"/>
        <end position="362"/>
    </location>
</feature>
<dbReference type="AlphaFoldDB" id="K0T8J6"/>
<comment type="caution">
    <text evidence="2">The sequence shown here is derived from an EMBL/GenBank/DDBJ whole genome shotgun (WGS) entry which is preliminary data.</text>
</comment>
<gene>
    <name evidence="2" type="ORF">THAOC_04452</name>
</gene>
<accession>K0T8J6</accession>
<evidence type="ECO:0000256" key="1">
    <source>
        <dbReference type="SAM" id="MobiDB-lite"/>
    </source>
</evidence>
<proteinExistence type="predicted"/>
<evidence type="ECO:0000313" key="3">
    <source>
        <dbReference type="Proteomes" id="UP000266841"/>
    </source>
</evidence>
<dbReference type="Proteomes" id="UP000266841">
    <property type="component" value="Unassembled WGS sequence"/>
</dbReference>